<evidence type="ECO:0000313" key="3">
    <source>
        <dbReference type="WBParaSite" id="Pan_g1869.t1"/>
    </source>
</evidence>
<keyword evidence="2" id="KW-1185">Reference proteome</keyword>
<sequence>MLVSRLTPSRLAIRPPATSPETRTCDARHHRSDEIPSAISHPHGFNAPKKFLFDMNCFDLLRWMQMQQKVVEFRSIF</sequence>
<name>A0A7E4VC63_PANRE</name>
<reference evidence="3" key="2">
    <citation type="submission" date="2020-10" db="UniProtKB">
        <authorList>
            <consortium name="WormBaseParasite"/>
        </authorList>
    </citation>
    <scope>IDENTIFICATION</scope>
</reference>
<evidence type="ECO:0000256" key="1">
    <source>
        <dbReference type="SAM" id="MobiDB-lite"/>
    </source>
</evidence>
<organism evidence="2 3">
    <name type="scientific">Panagrellus redivivus</name>
    <name type="common">Microworm</name>
    <dbReference type="NCBI Taxonomy" id="6233"/>
    <lineage>
        <taxon>Eukaryota</taxon>
        <taxon>Metazoa</taxon>
        <taxon>Ecdysozoa</taxon>
        <taxon>Nematoda</taxon>
        <taxon>Chromadorea</taxon>
        <taxon>Rhabditida</taxon>
        <taxon>Tylenchina</taxon>
        <taxon>Panagrolaimomorpha</taxon>
        <taxon>Panagrolaimoidea</taxon>
        <taxon>Panagrolaimidae</taxon>
        <taxon>Panagrellus</taxon>
    </lineage>
</organism>
<reference evidence="2" key="1">
    <citation type="journal article" date="2013" name="Genetics">
        <title>The draft genome and transcriptome of Panagrellus redivivus are shaped by the harsh demands of a free-living lifestyle.</title>
        <authorList>
            <person name="Srinivasan J."/>
            <person name="Dillman A.R."/>
            <person name="Macchietto M.G."/>
            <person name="Heikkinen L."/>
            <person name="Lakso M."/>
            <person name="Fracchia K.M."/>
            <person name="Antoshechkin I."/>
            <person name="Mortazavi A."/>
            <person name="Wong G."/>
            <person name="Sternberg P.W."/>
        </authorList>
    </citation>
    <scope>NUCLEOTIDE SEQUENCE [LARGE SCALE GENOMIC DNA]</scope>
    <source>
        <strain evidence="2">MT8872</strain>
    </source>
</reference>
<dbReference type="AlphaFoldDB" id="A0A7E4VC63"/>
<dbReference type="Proteomes" id="UP000492821">
    <property type="component" value="Unassembled WGS sequence"/>
</dbReference>
<dbReference type="WBParaSite" id="Pan_g1869.t1">
    <property type="protein sequence ID" value="Pan_g1869.t1"/>
    <property type="gene ID" value="Pan_g1869"/>
</dbReference>
<accession>A0A7E4VC63</accession>
<feature type="region of interest" description="Disordered" evidence="1">
    <location>
        <begin position="1"/>
        <end position="41"/>
    </location>
</feature>
<evidence type="ECO:0000313" key="2">
    <source>
        <dbReference type="Proteomes" id="UP000492821"/>
    </source>
</evidence>
<feature type="compositionally biased region" description="Basic and acidic residues" evidence="1">
    <location>
        <begin position="23"/>
        <end position="34"/>
    </location>
</feature>
<proteinExistence type="predicted"/>
<protein>
    <submittedName>
        <fullName evidence="3">Uncharacterized protein</fullName>
    </submittedName>
</protein>